<evidence type="ECO:0000313" key="1">
    <source>
        <dbReference type="EMBL" id="ATA78660.1"/>
    </source>
</evidence>
<dbReference type="Proteomes" id="UP000217334">
    <property type="component" value="Chromosome"/>
</dbReference>
<accession>A0A250F0L4</accession>
<evidence type="ECO:0000313" key="2">
    <source>
        <dbReference type="Proteomes" id="UP000217334"/>
    </source>
</evidence>
<dbReference type="EMBL" id="CP022383">
    <property type="protein sequence ID" value="ATA78660.1"/>
    <property type="molecule type" value="Genomic_DNA"/>
</dbReference>
<dbReference type="GeneID" id="84808158"/>
<sequence length="104" mass="12341">MSKIWKNIVAETQEEVKATFSEVYASLDFGAYIAPQDYFVSYIFETEEALNKAKEIGLLQKISNYHKQLLRKKEYPEEGIKDCTFASQEDCDKEYNGNWYYYYK</sequence>
<protein>
    <submittedName>
        <fullName evidence="1">Uncharacterized protein</fullName>
    </submittedName>
</protein>
<name>A0A250F0L4_CAPSP</name>
<dbReference type="AlphaFoldDB" id="A0A250F0L4"/>
<dbReference type="RefSeq" id="WP_095900794.1">
    <property type="nucleotide sequence ID" value="NZ_CALGFZ010000066.1"/>
</dbReference>
<gene>
    <name evidence="1" type="ORF">CGC59_02750</name>
</gene>
<organism evidence="1 2">
    <name type="scientific">Capnocytophaga sputigena</name>
    <dbReference type="NCBI Taxonomy" id="1019"/>
    <lineage>
        <taxon>Bacteria</taxon>
        <taxon>Pseudomonadati</taxon>
        <taxon>Bacteroidota</taxon>
        <taxon>Flavobacteriia</taxon>
        <taxon>Flavobacteriales</taxon>
        <taxon>Flavobacteriaceae</taxon>
        <taxon>Capnocytophaga</taxon>
    </lineage>
</organism>
<reference evidence="2" key="1">
    <citation type="submission" date="2017-06" db="EMBL/GenBank/DDBJ databases">
        <title>Capnocytophaga spp. assemblies.</title>
        <authorList>
            <person name="Gulvik C.A."/>
        </authorList>
    </citation>
    <scope>NUCLEOTIDE SEQUENCE [LARGE SCALE GENOMIC DNA]</scope>
    <source>
        <strain evidence="2">H4486</strain>
    </source>
</reference>
<proteinExistence type="predicted"/>